<comment type="subunit">
    <text evidence="3 8">Dimer of alpha and beta chains. A typical microtubule is a hollow water-filled tube with an outer diameter of 25 nm and an inner diameter of 15 nM. Alpha-beta heterodimers associate head-to-tail to form protofilaments running lengthwise along the microtubule wall with the beta-tubulin subunit facing the microtubule plus end conferring a structural polarity. Microtubules usually have 13 protofilaments but different protofilament numbers can be found in some organisms and specialized cells.</text>
</comment>
<evidence type="ECO:0000256" key="3">
    <source>
        <dbReference type="ARBA" id="ARBA00011747"/>
    </source>
</evidence>
<evidence type="ECO:0000256" key="1">
    <source>
        <dbReference type="ARBA" id="ARBA00004245"/>
    </source>
</evidence>
<dbReference type="PANTHER" id="PTHR11588">
    <property type="entry name" value="TUBULIN"/>
    <property type="match status" value="1"/>
</dbReference>
<dbReference type="InterPro" id="IPR003008">
    <property type="entry name" value="Tubulin_FtsZ_GTPase"/>
</dbReference>
<evidence type="ECO:0000259" key="11">
    <source>
        <dbReference type="SMART" id="SM00865"/>
    </source>
</evidence>
<dbReference type="Gene3D" id="3.40.50.1440">
    <property type="entry name" value="Tubulin/FtsZ, GTPase domain"/>
    <property type="match status" value="1"/>
</dbReference>
<keyword evidence="7" id="KW-0206">Cytoskeleton</keyword>
<dbReference type="PRINTS" id="PR01161">
    <property type="entry name" value="TUBULIN"/>
</dbReference>
<dbReference type="InterPro" id="IPR000217">
    <property type="entry name" value="Tubulin"/>
</dbReference>
<dbReference type="Pfam" id="PF03953">
    <property type="entry name" value="Tubulin_C"/>
    <property type="match status" value="1"/>
</dbReference>
<keyword evidence="13" id="KW-1185">Reference proteome</keyword>
<dbReference type="EMBL" id="DF847781">
    <property type="protein sequence ID" value="GAT52492.1"/>
    <property type="molecule type" value="Genomic_DNA"/>
</dbReference>
<evidence type="ECO:0000256" key="5">
    <source>
        <dbReference type="ARBA" id="ARBA00022741"/>
    </source>
</evidence>
<comment type="subcellular location">
    <subcellularLocation>
        <location evidence="1">Cytoplasm</location>
        <location evidence="1">Cytoskeleton</location>
    </subcellularLocation>
</comment>
<reference evidence="12" key="1">
    <citation type="submission" date="2014-09" db="EMBL/GenBank/DDBJ databases">
        <title>Genome sequence of the luminous mushroom Mycena chlorophos for searching fungal bioluminescence genes.</title>
        <authorList>
            <person name="Tanaka Y."/>
            <person name="Kasuga D."/>
            <person name="Oba Y."/>
            <person name="Hase S."/>
            <person name="Sato K."/>
            <person name="Oba Y."/>
            <person name="Sakakibara Y."/>
        </authorList>
    </citation>
    <scope>NUCLEOTIDE SEQUENCE</scope>
</reference>
<evidence type="ECO:0000313" key="13">
    <source>
        <dbReference type="Proteomes" id="UP000815677"/>
    </source>
</evidence>
<sequence length="463" mass="51105">MVVREIVNVQIGQVRVSERPDLHSYTCEQAGNQVGDAFWQDVLQEHGLDLDGTYHGTDPLQLQHIGVYFSEVTAGSTTKYVPRSLQLDLESGVCDRVRSGPMGGLFSPDTYLHGQSGAGNNWAKGCAELIDAIMDVLRKESEKCDVLQGFQILHSIGGGTGSGLGCLLLTKMREEYPDRMLATFSILPSPKVSETVVEPYNAMLSAHQLLDNSDLTFCIDNEALYGIATRSLKVATPTFDTLNGLIAKVMCGVSTSLRFPGQLNGDLRKLGMNLIPFPRLHFLMPSYAPFVSGEAAKYQGTSVPELVQALFDRKNLLVDVDPRYGRYLTAATIFRGNIASREAEVSVQELQQRNSGSFVEWIPDNVSVTLVSVPPVGQKQAATCLANSTSIQELFQRTHETFSAMYKRRAFLHWYTEEGMDVMEFSEAGSNSADLIAEYQQYQEARANSDDAGEEYEYEAEEA</sequence>
<dbReference type="InterPro" id="IPR018316">
    <property type="entry name" value="Tubulin/FtsZ_2-layer-sand-dom"/>
</dbReference>
<keyword evidence="4 8" id="KW-0493">Microtubule</keyword>
<gene>
    <name evidence="12" type="ORF">MCHLO_09540</name>
</gene>
<dbReference type="SUPFAM" id="SSF52490">
    <property type="entry name" value="Tubulin nucleotide-binding domain-like"/>
    <property type="match status" value="1"/>
</dbReference>
<evidence type="ECO:0000256" key="7">
    <source>
        <dbReference type="ARBA" id="ARBA00023212"/>
    </source>
</evidence>
<feature type="region of interest" description="Disordered" evidence="9">
    <location>
        <begin position="444"/>
        <end position="463"/>
    </location>
</feature>
<dbReference type="PROSITE" id="PS00227">
    <property type="entry name" value="TUBULIN"/>
    <property type="match status" value="1"/>
</dbReference>
<dbReference type="CDD" id="cd02187">
    <property type="entry name" value="beta_tubulin"/>
    <property type="match status" value="1"/>
</dbReference>
<feature type="domain" description="Tubulin/FtsZ GTPase" evidence="10">
    <location>
        <begin position="65"/>
        <end position="261"/>
    </location>
</feature>
<dbReference type="SMART" id="SM00864">
    <property type="entry name" value="Tubulin"/>
    <property type="match status" value="1"/>
</dbReference>
<dbReference type="InterPro" id="IPR008280">
    <property type="entry name" value="Tub_FtsZ_C"/>
</dbReference>
<evidence type="ECO:0000313" key="12">
    <source>
        <dbReference type="EMBL" id="GAT52492.1"/>
    </source>
</evidence>
<dbReference type="InterPro" id="IPR036525">
    <property type="entry name" value="Tubulin/FtsZ_GTPase_sf"/>
</dbReference>
<dbReference type="PRINTS" id="PR01163">
    <property type="entry name" value="BETATUBULIN"/>
</dbReference>
<dbReference type="Gene3D" id="1.10.287.600">
    <property type="entry name" value="Helix hairpin bin"/>
    <property type="match status" value="1"/>
</dbReference>
<dbReference type="Proteomes" id="UP000815677">
    <property type="component" value="Unassembled WGS sequence"/>
</dbReference>
<comment type="similarity">
    <text evidence="2 8">Belongs to the tubulin family.</text>
</comment>
<dbReference type="InterPro" id="IPR002453">
    <property type="entry name" value="Beta_tubulin"/>
</dbReference>
<dbReference type="SMART" id="SM00865">
    <property type="entry name" value="Tubulin_C"/>
    <property type="match status" value="1"/>
</dbReference>
<dbReference type="InterPro" id="IPR037103">
    <property type="entry name" value="Tubulin/FtsZ-like_C"/>
</dbReference>
<dbReference type="SUPFAM" id="SSF55307">
    <property type="entry name" value="Tubulin C-terminal domain-like"/>
    <property type="match status" value="1"/>
</dbReference>
<evidence type="ECO:0000259" key="10">
    <source>
        <dbReference type="SMART" id="SM00864"/>
    </source>
</evidence>
<dbReference type="InterPro" id="IPR017975">
    <property type="entry name" value="Tubulin_CS"/>
</dbReference>
<organism evidence="12 13">
    <name type="scientific">Mycena chlorophos</name>
    <name type="common">Agaric fungus</name>
    <name type="synonym">Agaricus chlorophos</name>
    <dbReference type="NCBI Taxonomy" id="658473"/>
    <lineage>
        <taxon>Eukaryota</taxon>
        <taxon>Fungi</taxon>
        <taxon>Dikarya</taxon>
        <taxon>Basidiomycota</taxon>
        <taxon>Agaricomycotina</taxon>
        <taxon>Agaricomycetes</taxon>
        <taxon>Agaricomycetidae</taxon>
        <taxon>Agaricales</taxon>
        <taxon>Marasmiineae</taxon>
        <taxon>Mycenaceae</taxon>
        <taxon>Mycena</taxon>
    </lineage>
</organism>
<keyword evidence="7" id="KW-0963">Cytoplasm</keyword>
<comment type="function">
    <text evidence="8">Tubulin is the major constituent of microtubules, a cylinder consisting of laterally associated linear protofilaments composed of alpha- and beta-tubulin heterodimers. Microtubules grow by the addition of GTP-tubulin dimers to the microtubule end, where a stabilizing cap forms. Below the cap, tubulin dimers are in GDP-bound state, owing to GTPase activity of alpha-tubulin.</text>
</comment>
<feature type="domain" description="Tubulin/FtsZ 2-layer sandwich" evidence="11">
    <location>
        <begin position="263"/>
        <end position="400"/>
    </location>
</feature>
<feature type="compositionally biased region" description="Acidic residues" evidence="9">
    <location>
        <begin position="451"/>
        <end position="463"/>
    </location>
</feature>
<dbReference type="Gene3D" id="3.30.1330.20">
    <property type="entry name" value="Tubulin/FtsZ, C-terminal domain"/>
    <property type="match status" value="1"/>
</dbReference>
<dbReference type="InterPro" id="IPR023123">
    <property type="entry name" value="Tubulin_C"/>
</dbReference>
<evidence type="ECO:0000256" key="4">
    <source>
        <dbReference type="ARBA" id="ARBA00022701"/>
    </source>
</evidence>
<accession>A0ABQ0LPM9</accession>
<name>A0ABQ0LPM9_MYCCL</name>
<evidence type="ECO:0000256" key="6">
    <source>
        <dbReference type="ARBA" id="ARBA00023134"/>
    </source>
</evidence>
<evidence type="ECO:0000256" key="8">
    <source>
        <dbReference type="RuleBase" id="RU000352"/>
    </source>
</evidence>
<keyword evidence="5 8" id="KW-0547">Nucleotide-binding</keyword>
<evidence type="ECO:0000256" key="2">
    <source>
        <dbReference type="ARBA" id="ARBA00009636"/>
    </source>
</evidence>
<evidence type="ECO:0000256" key="9">
    <source>
        <dbReference type="SAM" id="MobiDB-lite"/>
    </source>
</evidence>
<keyword evidence="6 8" id="KW-0342">GTP-binding</keyword>
<protein>
    <recommendedName>
        <fullName evidence="8">Tubulin beta chain</fullName>
    </recommendedName>
</protein>
<proteinExistence type="inferred from homology"/>
<dbReference type="Pfam" id="PF00091">
    <property type="entry name" value="Tubulin"/>
    <property type="match status" value="1"/>
</dbReference>